<gene>
    <name evidence="1" type="ORF">GJ698_15090</name>
</gene>
<comment type="caution">
    <text evidence="1">The sequence shown here is derived from an EMBL/GenBank/DDBJ whole genome shotgun (WGS) entry which is preliminary data.</text>
</comment>
<dbReference type="AlphaFoldDB" id="A0A844DCU3"/>
<sequence>MDRNDLGELFNVSDETVVGGRALDAFLRGLPVKIETNIMRSALRAGANVFKEEVKATIPEKSGDLRRSVRVTTRIKAGTVTASLKVGGKKAWYWRFVEFGTAAHRIGPKNAKALALAGVVVGWVHHPGARPKPFMRPAFDARAGVAMDAVAAQIRARLTSEGINVPAAEGE</sequence>
<proteinExistence type="predicted"/>
<evidence type="ECO:0000313" key="2">
    <source>
        <dbReference type="Proteomes" id="UP000439986"/>
    </source>
</evidence>
<evidence type="ECO:0000313" key="1">
    <source>
        <dbReference type="EMBL" id="MRW85409.1"/>
    </source>
</evidence>
<reference evidence="1 2" key="1">
    <citation type="submission" date="2019-11" db="EMBL/GenBank/DDBJ databases">
        <title>Novel species isolated from a subtropical stream in China.</title>
        <authorList>
            <person name="Lu H."/>
        </authorList>
    </citation>
    <scope>NUCLEOTIDE SEQUENCE [LARGE SCALE GENOMIC DNA]</scope>
    <source>
        <strain evidence="1 2">FT26W</strain>
    </source>
</reference>
<accession>A0A844DCU3</accession>
<name>A0A844DCU3_9BURK</name>
<keyword evidence="2" id="KW-1185">Reference proteome</keyword>
<dbReference type="Proteomes" id="UP000439986">
    <property type="component" value="Unassembled WGS sequence"/>
</dbReference>
<dbReference type="EMBL" id="WKJL01000010">
    <property type="protein sequence ID" value="MRW85409.1"/>
    <property type="molecule type" value="Genomic_DNA"/>
</dbReference>
<organism evidence="1 2">
    <name type="scientific">Duganella aquatilis</name>
    <dbReference type="NCBI Taxonomy" id="2666082"/>
    <lineage>
        <taxon>Bacteria</taxon>
        <taxon>Pseudomonadati</taxon>
        <taxon>Pseudomonadota</taxon>
        <taxon>Betaproteobacteria</taxon>
        <taxon>Burkholderiales</taxon>
        <taxon>Oxalobacteraceae</taxon>
        <taxon>Telluria group</taxon>
        <taxon>Duganella</taxon>
    </lineage>
</organism>
<evidence type="ECO:0008006" key="3">
    <source>
        <dbReference type="Google" id="ProtNLM"/>
    </source>
</evidence>
<dbReference type="InterPro" id="IPR010064">
    <property type="entry name" value="HK97-gp10_tail"/>
</dbReference>
<dbReference type="Pfam" id="PF04883">
    <property type="entry name" value="HK97-gp10_like"/>
    <property type="match status" value="1"/>
</dbReference>
<protein>
    <recommendedName>
        <fullName evidence="3">HK97 gp10 family phage protein</fullName>
    </recommendedName>
</protein>
<dbReference type="NCBIfam" id="TIGR01725">
    <property type="entry name" value="phge_HK97_gp10"/>
    <property type="match status" value="1"/>
</dbReference>